<dbReference type="AlphaFoldDB" id="A0A1I4XGB3"/>
<dbReference type="EC" id="2.3.1.30" evidence="3"/>
<dbReference type="InterPro" id="IPR011004">
    <property type="entry name" value="Trimer_LpxA-like_sf"/>
</dbReference>
<name>A0A1I4XGB3_9GAMM</name>
<evidence type="ECO:0000256" key="3">
    <source>
        <dbReference type="PIRNR" id="PIRNR000441"/>
    </source>
</evidence>
<keyword evidence="2 3" id="KW-0012">Acyltransferase</keyword>
<dbReference type="Proteomes" id="UP000198968">
    <property type="component" value="Unassembled WGS sequence"/>
</dbReference>
<comment type="similarity">
    <text evidence="3">Belongs to the transferase hexapeptide repeat family.</text>
</comment>
<evidence type="ECO:0000256" key="2">
    <source>
        <dbReference type="ARBA" id="ARBA00023315"/>
    </source>
</evidence>
<dbReference type="SUPFAM" id="SSF51161">
    <property type="entry name" value="Trimeric LpxA-like enzymes"/>
    <property type="match status" value="1"/>
</dbReference>
<dbReference type="EMBL" id="FOVG01000001">
    <property type="protein sequence ID" value="SFN24947.1"/>
    <property type="molecule type" value="Genomic_DNA"/>
</dbReference>
<dbReference type="GO" id="GO:0005737">
    <property type="term" value="C:cytoplasm"/>
    <property type="evidence" value="ECO:0007669"/>
    <property type="project" value="InterPro"/>
</dbReference>
<protein>
    <recommendedName>
        <fullName evidence="3">Serine acetyltransferase</fullName>
        <ecNumber evidence="3">2.3.1.30</ecNumber>
    </recommendedName>
</protein>
<keyword evidence="5" id="KW-1185">Reference proteome</keyword>
<evidence type="ECO:0000256" key="1">
    <source>
        <dbReference type="ARBA" id="ARBA00022679"/>
    </source>
</evidence>
<dbReference type="PIRSF" id="PIRSF000441">
    <property type="entry name" value="CysE"/>
    <property type="match status" value="1"/>
</dbReference>
<evidence type="ECO:0000313" key="5">
    <source>
        <dbReference type="Proteomes" id="UP000198968"/>
    </source>
</evidence>
<evidence type="ECO:0000313" key="4">
    <source>
        <dbReference type="EMBL" id="SFN24947.1"/>
    </source>
</evidence>
<dbReference type="CDD" id="cd03354">
    <property type="entry name" value="LbH_SAT"/>
    <property type="match status" value="1"/>
</dbReference>
<dbReference type="OrthoDB" id="7058950at2"/>
<accession>A0A1I4XGB3</accession>
<dbReference type="InterPro" id="IPR005881">
    <property type="entry name" value="Ser_O-AcTrfase"/>
</dbReference>
<gene>
    <name evidence="4" type="ORF">SAMN05428971_0714</name>
</gene>
<reference evidence="5" key="1">
    <citation type="submission" date="2016-10" db="EMBL/GenBank/DDBJ databases">
        <authorList>
            <person name="Varghese N."/>
            <person name="Submissions S."/>
        </authorList>
    </citation>
    <scope>NUCLEOTIDE SEQUENCE [LARGE SCALE GENOMIC DNA]</scope>
    <source>
        <strain evidence="5">OV426</strain>
    </source>
</reference>
<dbReference type="Gene3D" id="2.160.10.10">
    <property type="entry name" value="Hexapeptide repeat proteins"/>
    <property type="match status" value="1"/>
</dbReference>
<proteinExistence type="inferred from homology"/>
<dbReference type="GO" id="GO:0006535">
    <property type="term" value="P:cysteine biosynthetic process from serine"/>
    <property type="evidence" value="ECO:0007669"/>
    <property type="project" value="InterPro"/>
</dbReference>
<dbReference type="RefSeq" id="WP_090960107.1">
    <property type="nucleotide sequence ID" value="NZ_FOVG01000001.1"/>
</dbReference>
<keyword evidence="1 3" id="KW-0808">Transferase</keyword>
<dbReference type="InterPro" id="IPR045304">
    <property type="entry name" value="LbH_SAT"/>
</dbReference>
<organism evidence="4 5">
    <name type="scientific">Candidatus Pantoea varia</name>
    <dbReference type="NCBI Taxonomy" id="1881036"/>
    <lineage>
        <taxon>Bacteria</taxon>
        <taxon>Pseudomonadati</taxon>
        <taxon>Pseudomonadota</taxon>
        <taxon>Gammaproteobacteria</taxon>
        <taxon>Enterobacterales</taxon>
        <taxon>Erwiniaceae</taxon>
        <taxon>Pantoea</taxon>
    </lineage>
</organism>
<dbReference type="GO" id="GO:0009001">
    <property type="term" value="F:serine O-acetyltransferase activity"/>
    <property type="evidence" value="ECO:0007669"/>
    <property type="project" value="UniProtKB-EC"/>
</dbReference>
<comment type="catalytic activity">
    <reaction evidence="3">
        <text>L-serine + acetyl-CoA = O-acetyl-L-serine + CoA</text>
        <dbReference type="Rhea" id="RHEA:24560"/>
        <dbReference type="ChEBI" id="CHEBI:33384"/>
        <dbReference type="ChEBI" id="CHEBI:57287"/>
        <dbReference type="ChEBI" id="CHEBI:57288"/>
        <dbReference type="ChEBI" id="CHEBI:58340"/>
        <dbReference type="EC" id="2.3.1.30"/>
    </reaction>
</comment>
<sequence length="185" mass="20705">MKKDELKKHLHECLRREVMMSDKPFTWARTLHKAIKCPDRRFNFWWRIVSFLTHTDSTVLKNLAKKINRQLIQKYHTEIQPGTQIGPGLTVSHFLSVVINECTVIGCNFKIRQNSTIGISGRAGCGTPARIVIGDNVEVGAGTCIIGDGLIIGSNVTIGAMSFINKDIPDNSIVYTEKSLIIRAR</sequence>
<dbReference type="PANTHER" id="PTHR42811">
    <property type="entry name" value="SERINE ACETYLTRANSFERASE"/>
    <property type="match status" value="1"/>
</dbReference>